<proteinExistence type="predicted"/>
<dbReference type="Proteomes" id="UP001178507">
    <property type="component" value="Unassembled WGS sequence"/>
</dbReference>
<keyword evidence="4" id="KW-1185">Reference proteome</keyword>
<dbReference type="InterPro" id="IPR014710">
    <property type="entry name" value="RmlC-like_jellyroll"/>
</dbReference>
<feature type="compositionally biased region" description="Basic residues" evidence="1">
    <location>
        <begin position="411"/>
        <end position="421"/>
    </location>
</feature>
<feature type="region of interest" description="Disordered" evidence="1">
    <location>
        <begin position="302"/>
        <end position="329"/>
    </location>
</feature>
<accession>A0AA36IXH2</accession>
<evidence type="ECO:0000313" key="3">
    <source>
        <dbReference type="EMBL" id="CAJ1395740.1"/>
    </source>
</evidence>
<dbReference type="Pfam" id="PF13621">
    <property type="entry name" value="Cupin_8"/>
    <property type="match status" value="1"/>
</dbReference>
<organism evidence="3 4">
    <name type="scientific">Effrenium voratum</name>
    <dbReference type="NCBI Taxonomy" id="2562239"/>
    <lineage>
        <taxon>Eukaryota</taxon>
        <taxon>Sar</taxon>
        <taxon>Alveolata</taxon>
        <taxon>Dinophyceae</taxon>
        <taxon>Suessiales</taxon>
        <taxon>Symbiodiniaceae</taxon>
        <taxon>Effrenium</taxon>
    </lineage>
</organism>
<name>A0AA36IXH2_9DINO</name>
<gene>
    <name evidence="3" type="ORF">EVOR1521_LOCUS20101</name>
</gene>
<dbReference type="SUPFAM" id="SSF51197">
    <property type="entry name" value="Clavaminate synthase-like"/>
    <property type="match status" value="1"/>
</dbReference>
<feature type="domain" description="JmjC" evidence="2">
    <location>
        <begin position="156"/>
        <end position="389"/>
    </location>
</feature>
<evidence type="ECO:0000256" key="1">
    <source>
        <dbReference type="SAM" id="MobiDB-lite"/>
    </source>
</evidence>
<dbReference type="InterPro" id="IPR003347">
    <property type="entry name" value="JmjC_dom"/>
</dbReference>
<evidence type="ECO:0000313" key="4">
    <source>
        <dbReference type="Proteomes" id="UP001178507"/>
    </source>
</evidence>
<sequence length="444" mass="48529">MCAAKHGKSRRGRHIAREGKSQLRAGYRGFCPLEAGPSIVGGGGQVARRTWASLKPEEFFEFVNQRRPLIISTEGEPHGALGALFGLKGEAAKWALPGSEGAEAMQRSAAARCEVVVERRRSSSSFFGQSDDRSREKTRLGQFCKELEAGSELGYLTTQALEDDDGTPRALAAPHVLKLLEGCATLRPKLLGNLVPVQYNMWFGRSTTGSSSGLHHDFHDNIYVLLRGRKEFRLFSPRCLDILSPVGVQKAKLHDNGLISYVPGLRSDGASASALRRTASAGTSEDEEAELEELLNDALEDEEPGADTLPDSFCRGSTVPGSPEPIPESLRGRHLVADLGVGDLLYLPASWFHEVVSQGGGPGGHLALNLWMAPPRADATMLEPYEDGLWEELFQRLKPSLPREAPGRPGTGKRRKTRNHLVKVPFSHRRRLLRALHRSRAEAG</sequence>
<dbReference type="PANTHER" id="PTHR12461">
    <property type="entry name" value="HYPOXIA-INDUCIBLE FACTOR 1 ALPHA INHIBITOR-RELATED"/>
    <property type="match status" value="1"/>
</dbReference>
<dbReference type="InterPro" id="IPR041667">
    <property type="entry name" value="Cupin_8"/>
</dbReference>
<protein>
    <recommendedName>
        <fullName evidence="2">JmjC domain-containing protein</fullName>
    </recommendedName>
</protein>
<dbReference type="EMBL" id="CAUJNA010003207">
    <property type="protein sequence ID" value="CAJ1395740.1"/>
    <property type="molecule type" value="Genomic_DNA"/>
</dbReference>
<dbReference type="PANTHER" id="PTHR12461:SF100">
    <property type="entry name" value="JMJC DOMAIN-CONTAINING PROTEIN 4"/>
    <property type="match status" value="1"/>
</dbReference>
<dbReference type="PROSITE" id="PS51184">
    <property type="entry name" value="JMJC"/>
    <property type="match status" value="1"/>
</dbReference>
<reference evidence="3" key="1">
    <citation type="submission" date="2023-08" db="EMBL/GenBank/DDBJ databases">
        <authorList>
            <person name="Chen Y."/>
            <person name="Shah S."/>
            <person name="Dougan E. K."/>
            <person name="Thang M."/>
            <person name="Chan C."/>
        </authorList>
    </citation>
    <scope>NUCLEOTIDE SEQUENCE</scope>
</reference>
<feature type="region of interest" description="Disordered" evidence="1">
    <location>
        <begin position="400"/>
        <end position="421"/>
    </location>
</feature>
<dbReference type="Gene3D" id="2.60.120.10">
    <property type="entry name" value="Jelly Rolls"/>
    <property type="match status" value="1"/>
</dbReference>
<evidence type="ECO:0000259" key="2">
    <source>
        <dbReference type="PROSITE" id="PS51184"/>
    </source>
</evidence>
<comment type="caution">
    <text evidence="3">The sequence shown here is derived from an EMBL/GenBank/DDBJ whole genome shotgun (WGS) entry which is preliminary data.</text>
</comment>
<dbReference type="AlphaFoldDB" id="A0AA36IXH2"/>